<keyword evidence="3" id="KW-0223">Dioxygenase</keyword>
<sequence>MSAIIDRITRRLSSNYSKSAKQDRRKDSVHIPHESAPTQANGNSKPGISFARRLSRGWKPDDGFTVKKESIPGQQWATATDPSNESSGSKTNGIHSSSTGRTETEAQSRYPEPSPEEENPGLAESVGSFLNLISHAMRTPDEEDSLIEDNKEGISDKLRDLSTIGIGDLSTLKDKLAVGKGLVDDKTMLMERVIQLVADLPDKSQTRTDLTNQFIDQLFFSVQHPPLSYLGDQFKYRQADGSHNNIMYPHIGAANTPYARTVIPETVQTGALPDPGLIFDSLFARETFRPHPNKNSSIIFYWASIIIHDLFHTDHADFSMSQTSSYLDLSPLYGDIQEDQDQIRTFKDGKLKPDCFAEHRLLTFPPGCGVILIMFNRFHNYIAEQLAAINENGKFSKPRIGLSDEDTVKAWAKRDHDLFNTARLVTCGLYMNITLIDYVRTIINLTRSNTTWTLDPRVKMGDSLFHKDGTPRGIGNQVSVEFNLVYRWHSAISERDEAWTEALFKDMFGKPSSEISMPEMLQGLKDWETNMPKDPSARDFHKLERDANGRFNDDDLVDIITASIEDCAGAFGANHVPKCLKAVEILGMKQARAWECASLNEFRKFFGLAPHKTFEDVNADPAVAEQFKNLYGHPDKIELYPGLVAENAKMPMSEDDGGPVGVGISPTYTISRAILSDAVALVRGDRFYTTDYHPKSLTNWGYTEVNYDFSVEQGCSFYKLFIRAFPLHFKPNSIYAHYPMTIPSENRKIMRSLGRESHYSWDRPQKQQSRIMVQNYSAVKGILEDPSYKVVWGDATGYLMGEGGRNFMLSGDGEFFSGQKNAMHTCLYKDKWRGSVMSFYEKITLELLQQHTVKVGGRNQIDFTRDVGNRAHVHFAASIFSLPLKTADNPRGIFTDNELYLIMAGTFILIFFDVDPVKTFPLSLSIRKLTQTLGKLIETNVKSISATSIISPLIDSLRTDTGPLAQYGVHLIRHLLTIGLTPSEATWSQILPTACAMVGNQAQVITQILDFYLSPRGHEHWPEIRRLALLNTSAADELLLRYTQEANRINGTFGTYRVASTEGVIHDENFAGDIPVKEGDKIFVSFVKAGMDPAVFPEPEKVKLDRPMESYLHYGKGAHECLGRDMSRVAMTAMLKTVARLENLRPAPGEQGVLKKVDKGDGFYAYMTEDWGKFMPFPTTWKLHFDGEVLEK</sequence>
<feature type="binding site" description="axial binding residue" evidence="6">
    <location>
        <position position="489"/>
    </location>
    <ligand>
        <name>heme b</name>
        <dbReference type="ChEBI" id="CHEBI:60344"/>
    </ligand>
    <ligandPart>
        <name>Fe</name>
        <dbReference type="ChEBI" id="CHEBI:18248"/>
    </ligandPart>
</feature>
<evidence type="ECO:0000256" key="3">
    <source>
        <dbReference type="ARBA" id="ARBA00022964"/>
    </source>
</evidence>
<dbReference type="GO" id="GO:0016705">
    <property type="term" value="F:oxidoreductase activity, acting on paired donors, with incorporation or reduction of molecular oxygen"/>
    <property type="evidence" value="ECO:0007669"/>
    <property type="project" value="InterPro"/>
</dbReference>
<dbReference type="GO" id="GO:0006631">
    <property type="term" value="P:fatty acid metabolic process"/>
    <property type="evidence" value="ECO:0007669"/>
    <property type="project" value="UniProtKB-ARBA"/>
</dbReference>
<accession>A0A6A6FZL7</accession>
<dbReference type="Pfam" id="PF03098">
    <property type="entry name" value="An_peroxidase"/>
    <property type="match status" value="2"/>
</dbReference>
<dbReference type="GO" id="GO:0051213">
    <property type="term" value="F:dioxygenase activity"/>
    <property type="evidence" value="ECO:0007669"/>
    <property type="project" value="UniProtKB-KW"/>
</dbReference>
<proteinExistence type="predicted"/>
<dbReference type="EMBL" id="ML992524">
    <property type="protein sequence ID" value="KAF2218926.1"/>
    <property type="molecule type" value="Genomic_DNA"/>
</dbReference>
<dbReference type="InterPro" id="IPR034812">
    <property type="entry name" value="Ppo-like_N"/>
</dbReference>
<dbReference type="PROSITE" id="PS50292">
    <property type="entry name" value="PEROXIDASE_3"/>
    <property type="match status" value="1"/>
</dbReference>
<dbReference type="GO" id="GO:0020037">
    <property type="term" value="F:heme binding"/>
    <property type="evidence" value="ECO:0007669"/>
    <property type="project" value="InterPro"/>
</dbReference>
<feature type="compositionally biased region" description="Basic and acidic residues" evidence="7">
    <location>
        <begin position="58"/>
        <end position="70"/>
    </location>
</feature>
<organism evidence="8 9">
    <name type="scientific">Elsinoe ampelina</name>
    <dbReference type="NCBI Taxonomy" id="302913"/>
    <lineage>
        <taxon>Eukaryota</taxon>
        <taxon>Fungi</taxon>
        <taxon>Dikarya</taxon>
        <taxon>Ascomycota</taxon>
        <taxon>Pezizomycotina</taxon>
        <taxon>Dothideomycetes</taxon>
        <taxon>Dothideomycetidae</taxon>
        <taxon>Myriangiales</taxon>
        <taxon>Elsinoaceae</taxon>
        <taxon>Elsinoe</taxon>
    </lineage>
</organism>
<dbReference type="SUPFAM" id="SSF48264">
    <property type="entry name" value="Cytochrome P450"/>
    <property type="match status" value="1"/>
</dbReference>
<reference evidence="9" key="1">
    <citation type="journal article" date="2020" name="Stud. Mycol.">
        <title>101 Dothideomycetes genomes: A test case for predicting lifestyles and emergence of pathogens.</title>
        <authorList>
            <person name="Haridas S."/>
            <person name="Albert R."/>
            <person name="Binder M."/>
            <person name="Bloem J."/>
            <person name="LaButti K."/>
            <person name="Salamov A."/>
            <person name="Andreopoulos B."/>
            <person name="Baker S."/>
            <person name="Barry K."/>
            <person name="Bills G."/>
            <person name="Bluhm B."/>
            <person name="Cannon C."/>
            <person name="Castanera R."/>
            <person name="Culley D."/>
            <person name="Daum C."/>
            <person name="Ezra D."/>
            <person name="Gonzalez J."/>
            <person name="Henrissat B."/>
            <person name="Kuo A."/>
            <person name="Liang C."/>
            <person name="Lipzen A."/>
            <person name="Lutzoni F."/>
            <person name="Magnuson J."/>
            <person name="Mondo S."/>
            <person name="Nolan M."/>
            <person name="Ohm R."/>
            <person name="Pangilinan J."/>
            <person name="Park H.-J."/>
            <person name="Ramirez L."/>
            <person name="Alfaro M."/>
            <person name="Sun H."/>
            <person name="Tritt A."/>
            <person name="Yoshinaga Y."/>
            <person name="Zwiers L.-H."/>
            <person name="Turgeon B."/>
            <person name="Goodwin S."/>
            <person name="Spatafora J."/>
            <person name="Crous P."/>
            <person name="Grigoriev I."/>
        </authorList>
    </citation>
    <scope>NUCLEOTIDE SEQUENCE [LARGE SCALE GENOMIC DNA]</scope>
    <source>
        <strain evidence="9">CECT 20119</strain>
    </source>
</reference>
<dbReference type="GO" id="GO:0004497">
    <property type="term" value="F:monooxygenase activity"/>
    <property type="evidence" value="ECO:0007669"/>
    <property type="project" value="InterPro"/>
</dbReference>
<gene>
    <name evidence="8" type="ORF">BDZ85DRAFT_322745</name>
</gene>
<dbReference type="Pfam" id="PF00067">
    <property type="entry name" value="p450"/>
    <property type="match status" value="1"/>
</dbReference>
<evidence type="ECO:0000256" key="1">
    <source>
        <dbReference type="ARBA" id="ARBA00011881"/>
    </source>
</evidence>
<dbReference type="InterPro" id="IPR010255">
    <property type="entry name" value="Haem_peroxidase_sf"/>
</dbReference>
<dbReference type="InterPro" id="IPR001128">
    <property type="entry name" value="Cyt_P450"/>
</dbReference>
<feature type="compositionally biased region" description="Basic and acidic residues" evidence="7">
    <location>
        <begin position="20"/>
        <end position="33"/>
    </location>
</feature>
<dbReference type="GO" id="GO:0004601">
    <property type="term" value="F:peroxidase activity"/>
    <property type="evidence" value="ECO:0007669"/>
    <property type="project" value="InterPro"/>
</dbReference>
<dbReference type="PANTHER" id="PTHR11903:SF13">
    <property type="entry name" value="LINOLEATE 10R-LIPOXYGENASE"/>
    <property type="match status" value="1"/>
</dbReference>
<dbReference type="OrthoDB" id="823504at2759"/>
<dbReference type="InterPro" id="IPR050783">
    <property type="entry name" value="Oxylipin_biosynth_metab"/>
</dbReference>
<keyword evidence="4" id="KW-0560">Oxidoreductase</keyword>
<dbReference type="AlphaFoldDB" id="A0A6A6FZL7"/>
<evidence type="ECO:0000256" key="5">
    <source>
        <dbReference type="ARBA" id="ARBA00023004"/>
    </source>
</evidence>
<evidence type="ECO:0000313" key="9">
    <source>
        <dbReference type="Proteomes" id="UP000799538"/>
    </source>
</evidence>
<dbReference type="InterPro" id="IPR019791">
    <property type="entry name" value="Haem_peroxidase_animal"/>
</dbReference>
<dbReference type="InterPro" id="IPR037120">
    <property type="entry name" value="Haem_peroxidase_sf_animal"/>
</dbReference>
<feature type="compositionally biased region" description="Polar residues" evidence="7">
    <location>
        <begin position="36"/>
        <end position="46"/>
    </location>
</feature>
<evidence type="ECO:0000256" key="4">
    <source>
        <dbReference type="ARBA" id="ARBA00023002"/>
    </source>
</evidence>
<dbReference type="GO" id="GO:0005506">
    <property type="term" value="F:iron ion binding"/>
    <property type="evidence" value="ECO:0007669"/>
    <property type="project" value="InterPro"/>
</dbReference>
<dbReference type="CDD" id="cd20612">
    <property type="entry name" value="CYP_LDS-like_C"/>
    <property type="match status" value="1"/>
</dbReference>
<comment type="subunit">
    <text evidence="1">Homotetramer.</text>
</comment>
<feature type="region of interest" description="Disordered" evidence="7">
    <location>
        <begin position="14"/>
        <end position="122"/>
    </location>
</feature>
<keyword evidence="6" id="KW-0349">Heme</keyword>
<protein>
    <submittedName>
        <fullName evidence="8">Putative linoleate 10R-lipoxygenase</fullName>
    </submittedName>
</protein>
<dbReference type="PANTHER" id="PTHR11903">
    <property type="entry name" value="PROSTAGLANDIN G/H SYNTHASE"/>
    <property type="match status" value="1"/>
</dbReference>
<dbReference type="Gene3D" id="1.10.640.10">
    <property type="entry name" value="Haem peroxidase domain superfamily, animal type"/>
    <property type="match status" value="1"/>
</dbReference>
<evidence type="ECO:0000256" key="6">
    <source>
        <dbReference type="PIRSR" id="PIRSR619791-2"/>
    </source>
</evidence>
<evidence type="ECO:0000313" key="8">
    <source>
        <dbReference type="EMBL" id="KAF2218926.1"/>
    </source>
</evidence>
<name>A0A6A6FZL7_9PEZI</name>
<dbReference type="SUPFAM" id="SSF48113">
    <property type="entry name" value="Heme-dependent peroxidases"/>
    <property type="match status" value="1"/>
</dbReference>
<evidence type="ECO:0000256" key="7">
    <source>
        <dbReference type="SAM" id="MobiDB-lite"/>
    </source>
</evidence>
<evidence type="ECO:0000256" key="2">
    <source>
        <dbReference type="ARBA" id="ARBA00022723"/>
    </source>
</evidence>
<dbReference type="GO" id="GO:0006979">
    <property type="term" value="P:response to oxidative stress"/>
    <property type="evidence" value="ECO:0007669"/>
    <property type="project" value="InterPro"/>
</dbReference>
<dbReference type="PRINTS" id="PR00457">
    <property type="entry name" value="ANPEROXIDASE"/>
</dbReference>
<dbReference type="Gene3D" id="1.10.630.10">
    <property type="entry name" value="Cytochrome P450"/>
    <property type="match status" value="1"/>
</dbReference>
<feature type="compositionally biased region" description="Polar residues" evidence="7">
    <location>
        <begin position="72"/>
        <end position="107"/>
    </location>
</feature>
<keyword evidence="9" id="KW-1185">Reference proteome</keyword>
<dbReference type="Proteomes" id="UP000799538">
    <property type="component" value="Unassembled WGS sequence"/>
</dbReference>
<dbReference type="CDD" id="cd09817">
    <property type="entry name" value="linoleate_diol_synthase_like"/>
    <property type="match status" value="1"/>
</dbReference>
<dbReference type="InterPro" id="IPR036396">
    <property type="entry name" value="Cyt_P450_sf"/>
</dbReference>
<keyword evidence="2 6" id="KW-0479">Metal-binding</keyword>
<keyword evidence="5 6" id="KW-0408">Iron</keyword>